<evidence type="ECO:0000256" key="1">
    <source>
        <dbReference type="ARBA" id="ARBA00022723"/>
    </source>
</evidence>
<dbReference type="InterPro" id="IPR011992">
    <property type="entry name" value="EF-hand-dom_pair"/>
</dbReference>
<keyword evidence="7" id="KW-1185">Reference proteome</keyword>
<keyword evidence="1" id="KW-0479">Metal-binding</keyword>
<dbReference type="InterPro" id="IPR039647">
    <property type="entry name" value="EF_hand_pair_protein_CML-like"/>
</dbReference>
<sequence length="186" mass="21254">MSAAALITTATNVITFISCILWCFLYSWIITIKDFYSCFRLVFHLVFQFRLHFWKSSNHHGRDHDASTSEPALPSIKITSEDVGIVMKQLGLPQQEPFSQDYIEIANIFDSAEPSLDEVREAFRMFDQNNDGFVDAEELKKVMNSLGLVGLSEQECKRMIMVFDDDGDGRISFGEFVKLIEENVCC</sequence>
<dbReference type="PROSITE" id="PS50222">
    <property type="entry name" value="EF_HAND_2"/>
    <property type="match status" value="2"/>
</dbReference>
<dbReference type="Gene3D" id="1.10.238.10">
    <property type="entry name" value="EF-hand"/>
    <property type="match status" value="1"/>
</dbReference>
<dbReference type="Pfam" id="PF13499">
    <property type="entry name" value="EF-hand_7"/>
    <property type="match status" value="1"/>
</dbReference>
<organism evidence="6 7">
    <name type="scientific">Perilla frutescens var. hirtella</name>
    <name type="common">Perilla citriodora</name>
    <name type="synonym">Perilla setoyensis</name>
    <dbReference type="NCBI Taxonomy" id="608512"/>
    <lineage>
        <taxon>Eukaryota</taxon>
        <taxon>Viridiplantae</taxon>
        <taxon>Streptophyta</taxon>
        <taxon>Embryophyta</taxon>
        <taxon>Tracheophyta</taxon>
        <taxon>Spermatophyta</taxon>
        <taxon>Magnoliopsida</taxon>
        <taxon>eudicotyledons</taxon>
        <taxon>Gunneridae</taxon>
        <taxon>Pentapetalae</taxon>
        <taxon>asterids</taxon>
        <taxon>lamiids</taxon>
        <taxon>Lamiales</taxon>
        <taxon>Lamiaceae</taxon>
        <taxon>Nepetoideae</taxon>
        <taxon>Elsholtzieae</taxon>
        <taxon>Perilla</taxon>
    </lineage>
</organism>
<dbReference type="PRINTS" id="PR01697">
    <property type="entry name" value="PARVALBUMIN"/>
</dbReference>
<reference evidence="6 7" key="1">
    <citation type="journal article" date="2021" name="Nat. Commun.">
        <title>Incipient diploidization of the medicinal plant Perilla within 10,000 years.</title>
        <authorList>
            <person name="Zhang Y."/>
            <person name="Shen Q."/>
            <person name="Leng L."/>
            <person name="Zhang D."/>
            <person name="Chen S."/>
            <person name="Shi Y."/>
            <person name="Ning Z."/>
            <person name="Chen S."/>
        </authorList>
    </citation>
    <scope>NUCLEOTIDE SEQUENCE [LARGE SCALE GENOMIC DNA]</scope>
    <source>
        <strain evidence="7">cv. PC099</strain>
    </source>
</reference>
<evidence type="ECO:0000256" key="2">
    <source>
        <dbReference type="ARBA" id="ARBA00022737"/>
    </source>
</evidence>
<evidence type="ECO:0000256" key="3">
    <source>
        <dbReference type="ARBA" id="ARBA00022837"/>
    </source>
</evidence>
<dbReference type="PANTHER" id="PTHR10891">
    <property type="entry name" value="EF-HAND CALCIUM-BINDING DOMAIN CONTAINING PROTEIN"/>
    <property type="match status" value="1"/>
</dbReference>
<dbReference type="SUPFAM" id="SSF47473">
    <property type="entry name" value="EF-hand"/>
    <property type="match status" value="1"/>
</dbReference>
<comment type="caution">
    <text evidence="6">The sequence shown here is derived from an EMBL/GenBank/DDBJ whole genome shotgun (WGS) entry which is preliminary data.</text>
</comment>
<evidence type="ECO:0000256" key="4">
    <source>
        <dbReference type="SAM" id="Phobius"/>
    </source>
</evidence>
<keyword evidence="2" id="KW-0677">Repeat</keyword>
<feature type="transmembrane region" description="Helical" evidence="4">
    <location>
        <begin position="6"/>
        <end position="30"/>
    </location>
</feature>
<keyword evidence="4" id="KW-0812">Transmembrane</keyword>
<dbReference type="EMBL" id="SDAM02000350">
    <property type="protein sequence ID" value="KAH6824378.1"/>
    <property type="molecule type" value="Genomic_DNA"/>
</dbReference>
<evidence type="ECO:0000313" key="6">
    <source>
        <dbReference type="EMBL" id="KAH6824378.1"/>
    </source>
</evidence>
<accession>A0AAD4P2E2</accession>
<dbReference type="CDD" id="cd00051">
    <property type="entry name" value="EFh"/>
    <property type="match status" value="1"/>
</dbReference>
<keyword evidence="3" id="KW-0106">Calcium</keyword>
<keyword evidence="4" id="KW-1133">Transmembrane helix</keyword>
<dbReference type="InterPro" id="IPR018247">
    <property type="entry name" value="EF_Hand_1_Ca_BS"/>
</dbReference>
<feature type="domain" description="EF-hand" evidence="5">
    <location>
        <begin position="151"/>
        <end position="186"/>
    </location>
</feature>
<dbReference type="GO" id="GO:0005509">
    <property type="term" value="F:calcium ion binding"/>
    <property type="evidence" value="ECO:0007669"/>
    <property type="project" value="InterPro"/>
</dbReference>
<dbReference type="FunFam" id="1.10.238.10:FF:000001">
    <property type="entry name" value="Calmodulin 1"/>
    <property type="match status" value="1"/>
</dbReference>
<feature type="domain" description="EF-hand" evidence="5">
    <location>
        <begin position="114"/>
        <end position="149"/>
    </location>
</feature>
<proteinExistence type="predicted"/>
<evidence type="ECO:0000259" key="5">
    <source>
        <dbReference type="PROSITE" id="PS50222"/>
    </source>
</evidence>
<protein>
    <recommendedName>
        <fullName evidence="5">EF-hand domain-containing protein</fullName>
    </recommendedName>
</protein>
<dbReference type="SMART" id="SM00054">
    <property type="entry name" value="EFh"/>
    <property type="match status" value="2"/>
</dbReference>
<dbReference type="PROSITE" id="PS00018">
    <property type="entry name" value="EF_HAND_1"/>
    <property type="match status" value="2"/>
</dbReference>
<evidence type="ECO:0000313" key="7">
    <source>
        <dbReference type="Proteomes" id="UP001190926"/>
    </source>
</evidence>
<name>A0AAD4P2E2_PERFH</name>
<dbReference type="Proteomes" id="UP001190926">
    <property type="component" value="Unassembled WGS sequence"/>
</dbReference>
<keyword evidence="4" id="KW-0472">Membrane</keyword>
<dbReference type="InterPro" id="IPR002048">
    <property type="entry name" value="EF_hand_dom"/>
</dbReference>
<dbReference type="AlphaFoldDB" id="A0AAD4P2E2"/>
<gene>
    <name evidence="6" type="ORF">C2S53_017324</name>
</gene>